<feature type="region of interest" description="Disordered" evidence="1">
    <location>
        <begin position="247"/>
        <end position="315"/>
    </location>
</feature>
<dbReference type="GeneID" id="108738752"/>
<sequence>MVIVMTPRGLSPLQVRYEMRIADQKECNIISTKCSKMSEETYRRHGTNGSLDGRNVTVKEDCPSTPYNQGGRLKFFKDGKFILELERARDGEKVSWVSVPRKTYWPPQVNAVPTTTYKQESSTSLSVSDDNSSLQSSPWQRDHSWKQVMPRKSLSKEMSFYYWCPKKLSVSKPRSLRRRRVISLDYKNVQNNVSDSKCNIRKVTKQHRVRSLMSVVQSLIDRSVSGGVALTRPETVVSPRKRFLREMEKDKYTTNDACQKRSRNKVVPPVAPGQFSPATTPTSSTNNKLQQSLKGERSSPPTSQANGTSTPEEVRIQKNCSYSITSLLADDRNTHVRGSPDKSPSQFTPVQYRPPSSEDPWYSESVDRLRSIELSRVDKRALSSYPPAYHHFMTPYMYSYPTAPPYYPSNMYSRNYIAPTSYPVAPLPVHLRNSAPSCSWISEARPIKEEYNLNEEYRIKEEDCVEDNLTDMPLNLSKHAS</sequence>
<accession>A0A1W4X4T4</accession>
<gene>
    <name evidence="3" type="primary">LOC108738752</name>
</gene>
<feature type="compositionally biased region" description="Low complexity" evidence="1">
    <location>
        <begin position="276"/>
        <end position="285"/>
    </location>
</feature>
<dbReference type="KEGG" id="apln:108738752"/>
<protein>
    <submittedName>
        <fullName evidence="3">Uncharacterized protein LOC108738752</fullName>
    </submittedName>
</protein>
<evidence type="ECO:0000313" key="2">
    <source>
        <dbReference type="Proteomes" id="UP000192223"/>
    </source>
</evidence>
<organism evidence="2 3">
    <name type="scientific">Agrilus planipennis</name>
    <name type="common">Emerald ash borer</name>
    <name type="synonym">Agrilus marcopoli</name>
    <dbReference type="NCBI Taxonomy" id="224129"/>
    <lineage>
        <taxon>Eukaryota</taxon>
        <taxon>Metazoa</taxon>
        <taxon>Ecdysozoa</taxon>
        <taxon>Arthropoda</taxon>
        <taxon>Hexapoda</taxon>
        <taxon>Insecta</taxon>
        <taxon>Pterygota</taxon>
        <taxon>Neoptera</taxon>
        <taxon>Endopterygota</taxon>
        <taxon>Coleoptera</taxon>
        <taxon>Polyphaga</taxon>
        <taxon>Elateriformia</taxon>
        <taxon>Buprestoidea</taxon>
        <taxon>Buprestidae</taxon>
        <taxon>Agrilinae</taxon>
        <taxon>Agrilus</taxon>
    </lineage>
</organism>
<dbReference type="RefSeq" id="XP_018327822.1">
    <property type="nucleotide sequence ID" value="XM_018472320.2"/>
</dbReference>
<reference evidence="3" key="1">
    <citation type="submission" date="2025-08" db="UniProtKB">
        <authorList>
            <consortium name="RefSeq"/>
        </authorList>
    </citation>
    <scope>IDENTIFICATION</scope>
    <source>
        <tissue evidence="3">Entire body</tissue>
    </source>
</reference>
<feature type="compositionally biased region" description="Low complexity" evidence="1">
    <location>
        <begin position="121"/>
        <end position="137"/>
    </location>
</feature>
<proteinExistence type="predicted"/>
<feature type="region of interest" description="Disordered" evidence="1">
    <location>
        <begin position="331"/>
        <end position="362"/>
    </location>
</feature>
<name>A0A1W4X4T4_AGRPL</name>
<feature type="compositionally biased region" description="Basic and acidic residues" evidence="1">
    <location>
        <begin position="331"/>
        <end position="340"/>
    </location>
</feature>
<dbReference type="CTD" id="42445"/>
<keyword evidence="2" id="KW-1185">Reference proteome</keyword>
<feature type="region of interest" description="Disordered" evidence="1">
    <location>
        <begin position="115"/>
        <end position="142"/>
    </location>
</feature>
<dbReference type="Proteomes" id="UP000192223">
    <property type="component" value="Unplaced"/>
</dbReference>
<evidence type="ECO:0000313" key="3">
    <source>
        <dbReference type="RefSeq" id="XP_018327822.1"/>
    </source>
</evidence>
<dbReference type="InParanoid" id="A0A1W4X4T4"/>
<dbReference type="OrthoDB" id="2328924at2759"/>
<feature type="compositionally biased region" description="Polar residues" evidence="1">
    <location>
        <begin position="286"/>
        <end position="311"/>
    </location>
</feature>
<evidence type="ECO:0000256" key="1">
    <source>
        <dbReference type="SAM" id="MobiDB-lite"/>
    </source>
</evidence>
<dbReference type="STRING" id="224129.A0A1W4X4T4"/>
<dbReference type="AlphaFoldDB" id="A0A1W4X4T4"/>